<evidence type="ECO:0000313" key="2">
    <source>
        <dbReference type="Proteomes" id="UP001492380"/>
    </source>
</evidence>
<name>A0ABR1Z203_9PEZI</name>
<accession>A0ABR1Z203</accession>
<reference evidence="1 2" key="1">
    <citation type="submission" date="2024-04" db="EMBL/GenBank/DDBJ databases">
        <title>Phyllosticta paracitricarpa is synonymous to the EU quarantine fungus P. citricarpa based on phylogenomic analyses.</title>
        <authorList>
            <consortium name="Lawrence Berkeley National Laboratory"/>
            <person name="Van Ingen-Buijs V.A."/>
            <person name="Van Westerhoven A.C."/>
            <person name="Haridas S."/>
            <person name="Skiadas P."/>
            <person name="Martin F."/>
            <person name="Groenewald J.Z."/>
            <person name="Crous P.W."/>
            <person name="Seidl M.F."/>
        </authorList>
    </citation>
    <scope>NUCLEOTIDE SEQUENCE [LARGE SCALE GENOMIC DNA]</scope>
    <source>
        <strain evidence="1 2">CBS 123374</strain>
    </source>
</reference>
<sequence length="438" mass="49323">MTSSSTSRVSSDEEIDAKIVEEPFRVGWPGLAVLPSGIRGRCTYVQMCDLLGGPEGVRAFRDFEESQTRFVTWYMCETRSSHLPNRLVKLSIKSIHCDRNQWRPIAVRLVQKLQELQVDDEPIGVEIREYAYPRLMPIEADEDVLSVWESAIAPKAMSIMDEESMVWRGLSLVRHGSFDSPEYPMTILIDAAHAEHEHWKSVTTKIETAMQELQSPVSKVAVWQAHDPSHPEMGLNPRMWKEPTMEVGDGCAAEGVMDSTETLGGFMTLRSRTGKDTRLMLTSFDAVNSPKLSKALESDSESAKSLSLSDVPSAYPVKVPSNLEFATQIRTLDEEITESERLRDTTRRDRSACQEVITARQKEKEEILAVQDQDRPAGNLRATSGFQLCHGDGKTCSLNWALLNIDPSRPYEDDFLLPSDYDHSLRLCKKDLADLNPM</sequence>
<keyword evidence="2" id="KW-1185">Reference proteome</keyword>
<dbReference type="Proteomes" id="UP001492380">
    <property type="component" value="Unassembled WGS sequence"/>
</dbReference>
<proteinExistence type="predicted"/>
<gene>
    <name evidence="1" type="ORF">HDK90DRAFT_538614</name>
</gene>
<protein>
    <submittedName>
        <fullName evidence="1">Uncharacterized protein</fullName>
    </submittedName>
</protein>
<evidence type="ECO:0000313" key="1">
    <source>
        <dbReference type="EMBL" id="KAK8246436.1"/>
    </source>
</evidence>
<dbReference type="EMBL" id="JBBWRZ010000001">
    <property type="protein sequence ID" value="KAK8246436.1"/>
    <property type="molecule type" value="Genomic_DNA"/>
</dbReference>
<comment type="caution">
    <text evidence="1">The sequence shown here is derived from an EMBL/GenBank/DDBJ whole genome shotgun (WGS) entry which is preliminary data.</text>
</comment>
<organism evidence="1 2">
    <name type="scientific">Phyllosticta capitalensis</name>
    <dbReference type="NCBI Taxonomy" id="121624"/>
    <lineage>
        <taxon>Eukaryota</taxon>
        <taxon>Fungi</taxon>
        <taxon>Dikarya</taxon>
        <taxon>Ascomycota</taxon>
        <taxon>Pezizomycotina</taxon>
        <taxon>Dothideomycetes</taxon>
        <taxon>Dothideomycetes incertae sedis</taxon>
        <taxon>Botryosphaeriales</taxon>
        <taxon>Phyllostictaceae</taxon>
        <taxon>Phyllosticta</taxon>
    </lineage>
</organism>